<protein>
    <submittedName>
        <fullName evidence="2">Uncharacterized protein</fullName>
    </submittedName>
</protein>
<gene>
    <name evidence="2" type="ORF">FRUB_05283</name>
</gene>
<evidence type="ECO:0000256" key="1">
    <source>
        <dbReference type="SAM" id="MobiDB-lite"/>
    </source>
</evidence>
<feature type="compositionally biased region" description="Gly residues" evidence="1">
    <location>
        <begin position="246"/>
        <end position="283"/>
    </location>
</feature>
<sequence>MPGLSHPAVFLMLLLCGCNSLDHVQPVAVTVLNADTKAPITGAEVRIADPTARPGQTGTSAKTVTDGTVKLSVADEAVAGSAVDVTAAGFIAEVKELPPVEKPESSSNPFKRKERPVAQVVVEMYPEPRPVVELVVATGYHGLVKAVIQVGEPGAPVTPGQREFSFQVPANGTVTVNGSPILQHLVTPDFRAKYANGAAIPREAKDEEVGFRWIKSADRVQYFFVGTKGEAEDYKNSIEEASSGSHSGGNGGGRKGGGGGGGGRHGGGGMGGGGMGGGGMGGR</sequence>
<organism evidence="2 3">
    <name type="scientific">Fimbriiglobus ruber</name>
    <dbReference type="NCBI Taxonomy" id="1908690"/>
    <lineage>
        <taxon>Bacteria</taxon>
        <taxon>Pseudomonadati</taxon>
        <taxon>Planctomycetota</taxon>
        <taxon>Planctomycetia</taxon>
        <taxon>Gemmatales</taxon>
        <taxon>Gemmataceae</taxon>
        <taxon>Fimbriiglobus</taxon>
    </lineage>
</organism>
<dbReference type="Proteomes" id="UP000214646">
    <property type="component" value="Unassembled WGS sequence"/>
</dbReference>
<keyword evidence="3" id="KW-1185">Reference proteome</keyword>
<dbReference type="EMBL" id="NIDE01000008">
    <property type="protein sequence ID" value="OWK40364.1"/>
    <property type="molecule type" value="Genomic_DNA"/>
</dbReference>
<dbReference type="AlphaFoldDB" id="A0A225DL25"/>
<proteinExistence type="predicted"/>
<comment type="caution">
    <text evidence="2">The sequence shown here is derived from an EMBL/GenBank/DDBJ whole genome shotgun (WGS) entry which is preliminary data.</text>
</comment>
<feature type="region of interest" description="Disordered" evidence="1">
    <location>
        <begin position="240"/>
        <end position="283"/>
    </location>
</feature>
<evidence type="ECO:0000313" key="3">
    <source>
        <dbReference type="Proteomes" id="UP000214646"/>
    </source>
</evidence>
<name>A0A225DL25_9BACT</name>
<evidence type="ECO:0000313" key="2">
    <source>
        <dbReference type="EMBL" id="OWK40364.1"/>
    </source>
</evidence>
<reference evidence="3" key="1">
    <citation type="submission" date="2017-06" db="EMBL/GenBank/DDBJ databases">
        <title>Genome analysis of Fimbriiglobus ruber SP5, the first member of the order Planctomycetales with confirmed chitinolytic capability.</title>
        <authorList>
            <person name="Ravin N.V."/>
            <person name="Rakitin A.L."/>
            <person name="Ivanova A.A."/>
            <person name="Beletsky A.V."/>
            <person name="Kulichevskaya I.S."/>
            <person name="Mardanov A.V."/>
            <person name="Dedysh S.N."/>
        </authorList>
    </citation>
    <scope>NUCLEOTIDE SEQUENCE [LARGE SCALE GENOMIC DNA]</scope>
    <source>
        <strain evidence="3">SP5</strain>
    </source>
</reference>
<accession>A0A225DL25</accession>